<dbReference type="InterPro" id="IPR001623">
    <property type="entry name" value="DnaJ_domain"/>
</dbReference>
<dbReference type="InterPro" id="IPR018253">
    <property type="entry name" value="DnaJ_domain_CS"/>
</dbReference>
<gene>
    <name evidence="3" type="ORF">AAHA92_16392</name>
</gene>
<dbReference type="InterPro" id="IPR053232">
    <property type="entry name" value="DnaJ_C/III_chloroplastic"/>
</dbReference>
<evidence type="ECO:0000256" key="1">
    <source>
        <dbReference type="SAM" id="MobiDB-lite"/>
    </source>
</evidence>
<dbReference type="SMART" id="SM00271">
    <property type="entry name" value="DnaJ"/>
    <property type="match status" value="1"/>
</dbReference>
<dbReference type="CDD" id="cd06257">
    <property type="entry name" value="DnaJ"/>
    <property type="match status" value="1"/>
</dbReference>
<dbReference type="InterPro" id="IPR036869">
    <property type="entry name" value="J_dom_sf"/>
</dbReference>
<comment type="caution">
    <text evidence="3">The sequence shown here is derived from an EMBL/GenBank/DDBJ whole genome shotgun (WGS) entry which is preliminary data.</text>
</comment>
<dbReference type="PROSITE" id="PS50076">
    <property type="entry name" value="DNAJ_2"/>
    <property type="match status" value="1"/>
</dbReference>
<feature type="region of interest" description="Disordered" evidence="1">
    <location>
        <begin position="1"/>
        <end position="35"/>
    </location>
</feature>
<dbReference type="PRINTS" id="PR00625">
    <property type="entry name" value="JDOMAIN"/>
</dbReference>
<name>A0ABD1GVU8_SALDI</name>
<feature type="compositionally biased region" description="Polar residues" evidence="1">
    <location>
        <begin position="1"/>
        <end position="24"/>
    </location>
</feature>
<dbReference type="AlphaFoldDB" id="A0ABD1GVU8"/>
<evidence type="ECO:0000313" key="3">
    <source>
        <dbReference type="EMBL" id="KAL1548117.1"/>
    </source>
</evidence>
<dbReference type="Pfam" id="PF00226">
    <property type="entry name" value="DnaJ"/>
    <property type="match status" value="1"/>
</dbReference>
<reference evidence="3 4" key="1">
    <citation type="submission" date="2024-06" db="EMBL/GenBank/DDBJ databases">
        <title>A chromosome level genome sequence of Diviner's sage (Salvia divinorum).</title>
        <authorList>
            <person name="Ford S.A."/>
            <person name="Ro D.-K."/>
            <person name="Ness R.W."/>
            <person name="Phillips M.A."/>
        </authorList>
    </citation>
    <scope>NUCLEOTIDE SEQUENCE [LARGE SCALE GENOMIC DNA]</scope>
    <source>
        <strain evidence="3">SAF-2024a</strain>
        <tissue evidence="3">Leaf</tissue>
    </source>
</reference>
<keyword evidence="4" id="KW-1185">Reference proteome</keyword>
<dbReference type="PROSITE" id="PS00636">
    <property type="entry name" value="DNAJ_1"/>
    <property type="match status" value="1"/>
</dbReference>
<feature type="domain" description="J" evidence="2">
    <location>
        <begin position="59"/>
        <end position="126"/>
    </location>
</feature>
<evidence type="ECO:0000313" key="4">
    <source>
        <dbReference type="Proteomes" id="UP001567538"/>
    </source>
</evidence>
<dbReference type="Gene3D" id="1.10.287.110">
    <property type="entry name" value="DnaJ domain"/>
    <property type="match status" value="1"/>
</dbReference>
<sequence length="190" mass="21981">MNSTHLAHPLPTTNRFSFPRSTRPQHPPHSISFRTRPAPFHIRSALNGTLSDTTSVAMSLYDLLGIPETGSLLEIKQAYKQLARKYHPDVSPPELVEENTQRFIQVQEAYETLSDPRRRALYDHHVASGLHLAFAARRNGRFDEEMGDRFEWKDRWESQLSELKRRSVQKESADGMSWGARMRRERNGVQ</sequence>
<accession>A0ABD1GVU8</accession>
<evidence type="ECO:0000259" key="2">
    <source>
        <dbReference type="PROSITE" id="PS50076"/>
    </source>
</evidence>
<dbReference type="Proteomes" id="UP001567538">
    <property type="component" value="Unassembled WGS sequence"/>
</dbReference>
<dbReference type="PANTHER" id="PTHR45090:SF4">
    <property type="entry name" value="J DOMAIN-CONTAINING PROTEIN"/>
    <property type="match status" value="1"/>
</dbReference>
<proteinExistence type="predicted"/>
<organism evidence="3 4">
    <name type="scientific">Salvia divinorum</name>
    <name type="common">Maria pastora</name>
    <name type="synonym">Diviner's sage</name>
    <dbReference type="NCBI Taxonomy" id="28513"/>
    <lineage>
        <taxon>Eukaryota</taxon>
        <taxon>Viridiplantae</taxon>
        <taxon>Streptophyta</taxon>
        <taxon>Embryophyta</taxon>
        <taxon>Tracheophyta</taxon>
        <taxon>Spermatophyta</taxon>
        <taxon>Magnoliopsida</taxon>
        <taxon>eudicotyledons</taxon>
        <taxon>Gunneridae</taxon>
        <taxon>Pentapetalae</taxon>
        <taxon>asterids</taxon>
        <taxon>lamiids</taxon>
        <taxon>Lamiales</taxon>
        <taxon>Lamiaceae</taxon>
        <taxon>Nepetoideae</taxon>
        <taxon>Mentheae</taxon>
        <taxon>Salviinae</taxon>
        <taxon>Salvia</taxon>
        <taxon>Salvia subgen. Calosphace</taxon>
    </lineage>
</organism>
<dbReference type="PANTHER" id="PTHR45090">
    <property type="entry name" value="CHAPERONE PROTEIN DNAJ 20 CHLOROPLASTIC"/>
    <property type="match status" value="1"/>
</dbReference>
<protein>
    <submittedName>
        <fullName evidence="3">Chaperone protein dnaJ 20, chloroplastic-like</fullName>
    </submittedName>
</protein>
<dbReference type="SUPFAM" id="SSF46565">
    <property type="entry name" value="Chaperone J-domain"/>
    <property type="match status" value="1"/>
</dbReference>
<feature type="compositionally biased region" description="Basic and acidic residues" evidence="1">
    <location>
        <begin position="163"/>
        <end position="173"/>
    </location>
</feature>
<dbReference type="EMBL" id="JBEAFC010000007">
    <property type="protein sequence ID" value="KAL1548117.1"/>
    <property type="molecule type" value="Genomic_DNA"/>
</dbReference>
<feature type="region of interest" description="Disordered" evidence="1">
    <location>
        <begin position="163"/>
        <end position="190"/>
    </location>
</feature>